<evidence type="ECO:0000313" key="1">
    <source>
        <dbReference type="EMBL" id="CAF1691130.1"/>
    </source>
</evidence>
<dbReference type="EMBL" id="CAJNOR010021190">
    <property type="protein sequence ID" value="CAF1691130.1"/>
    <property type="molecule type" value="Genomic_DNA"/>
</dbReference>
<proteinExistence type="predicted"/>
<dbReference type="Proteomes" id="UP000663828">
    <property type="component" value="Unassembled WGS sequence"/>
</dbReference>
<name>A0A816HT15_ADIRI</name>
<gene>
    <name evidence="1" type="ORF">XAT740_LOCUS64052</name>
</gene>
<feature type="non-terminal residue" evidence="1">
    <location>
        <position position="1"/>
    </location>
</feature>
<protein>
    <submittedName>
        <fullName evidence="1">Uncharacterized protein</fullName>
    </submittedName>
</protein>
<organism evidence="1 2">
    <name type="scientific">Adineta ricciae</name>
    <name type="common">Rotifer</name>
    <dbReference type="NCBI Taxonomy" id="249248"/>
    <lineage>
        <taxon>Eukaryota</taxon>
        <taxon>Metazoa</taxon>
        <taxon>Spiralia</taxon>
        <taxon>Gnathifera</taxon>
        <taxon>Rotifera</taxon>
        <taxon>Eurotatoria</taxon>
        <taxon>Bdelloidea</taxon>
        <taxon>Adinetida</taxon>
        <taxon>Adinetidae</taxon>
        <taxon>Adineta</taxon>
    </lineage>
</organism>
<accession>A0A816HT15</accession>
<reference evidence="1" key="1">
    <citation type="submission" date="2021-02" db="EMBL/GenBank/DDBJ databases">
        <authorList>
            <person name="Nowell W R."/>
        </authorList>
    </citation>
    <scope>NUCLEOTIDE SEQUENCE</scope>
</reference>
<dbReference type="AlphaFoldDB" id="A0A816HT15"/>
<comment type="caution">
    <text evidence="1">The sequence shown here is derived from an EMBL/GenBank/DDBJ whole genome shotgun (WGS) entry which is preliminary data.</text>
</comment>
<sequence length="70" mass="7591">NTSYSSMLHIWESVPTIPELTRSNSGIDTNNFAQFLPIPELHPHPHPCGPISSFKADSAMPVPAATSSFI</sequence>
<keyword evidence="2" id="KW-1185">Reference proteome</keyword>
<evidence type="ECO:0000313" key="2">
    <source>
        <dbReference type="Proteomes" id="UP000663828"/>
    </source>
</evidence>